<evidence type="ECO:0000313" key="3">
    <source>
        <dbReference type="Proteomes" id="UP000076584"/>
    </source>
</evidence>
<comment type="caution">
    <text evidence="2">The sequence shown here is derived from an EMBL/GenBank/DDBJ whole genome shotgun (WGS) entry which is preliminary data.</text>
</comment>
<feature type="region of interest" description="Disordered" evidence="1">
    <location>
        <begin position="1"/>
        <end position="89"/>
    </location>
</feature>
<accession>A0A166Q390</accession>
<dbReference type="AlphaFoldDB" id="A0A166Q390"/>
<dbReference type="EMBL" id="LFIW01002536">
    <property type="protein sequence ID" value="KZL67465.1"/>
    <property type="molecule type" value="Genomic_DNA"/>
</dbReference>
<feature type="compositionally biased region" description="Basic residues" evidence="1">
    <location>
        <begin position="60"/>
        <end position="80"/>
    </location>
</feature>
<feature type="compositionally biased region" description="Polar residues" evidence="1">
    <location>
        <begin position="16"/>
        <end position="26"/>
    </location>
</feature>
<protein>
    <submittedName>
        <fullName evidence="2">Uncharacterized protein</fullName>
    </submittedName>
</protein>
<gene>
    <name evidence="2" type="ORF">CI238_00991</name>
</gene>
<sequence length="267" mass="29497">MNSPLLDKVAHADPQINVNNHQTFSGLETKPKKPHSVAKSDPLLPKLQYIQGFPILPPKPRLKTTTNRKRTPRTPSRPKPKPPAQPSKLQYIDGLPVLPKTDAEFAASRATQPPVYFRGHTPGKCLHCTLTSSPCTFTRGTSSAPCGRCRRLGQVCMIRRPGTANRIVTGEGARDWVPVQRAVERGLREDGARALAERVIREVEDEGRRVVFGDRLRERDIKGWCLPKVVEGGNGGDEPWKRGLRRQEEAGKGTKEVGEGPLSEAVC</sequence>
<dbReference type="Proteomes" id="UP000076584">
    <property type="component" value="Unassembled WGS sequence"/>
</dbReference>
<feature type="region of interest" description="Disordered" evidence="1">
    <location>
        <begin position="233"/>
        <end position="267"/>
    </location>
</feature>
<proteinExistence type="predicted"/>
<organism evidence="2 3">
    <name type="scientific">Colletotrichum incanum</name>
    <name type="common">Soybean anthracnose fungus</name>
    <dbReference type="NCBI Taxonomy" id="1573173"/>
    <lineage>
        <taxon>Eukaryota</taxon>
        <taxon>Fungi</taxon>
        <taxon>Dikarya</taxon>
        <taxon>Ascomycota</taxon>
        <taxon>Pezizomycotina</taxon>
        <taxon>Sordariomycetes</taxon>
        <taxon>Hypocreomycetidae</taxon>
        <taxon>Glomerellales</taxon>
        <taxon>Glomerellaceae</taxon>
        <taxon>Colletotrichum</taxon>
        <taxon>Colletotrichum spaethianum species complex</taxon>
    </lineage>
</organism>
<evidence type="ECO:0000256" key="1">
    <source>
        <dbReference type="SAM" id="MobiDB-lite"/>
    </source>
</evidence>
<evidence type="ECO:0000313" key="2">
    <source>
        <dbReference type="EMBL" id="KZL67465.1"/>
    </source>
</evidence>
<keyword evidence="3" id="KW-1185">Reference proteome</keyword>
<name>A0A166Q390_COLIC</name>
<reference evidence="2 3" key="1">
    <citation type="submission" date="2015-06" db="EMBL/GenBank/DDBJ databases">
        <title>Survival trade-offs in plant roots during colonization by closely related pathogenic and mutualistic fungi.</title>
        <authorList>
            <person name="Hacquard S."/>
            <person name="Kracher B."/>
            <person name="Hiruma K."/>
            <person name="Weinman A."/>
            <person name="Muench P."/>
            <person name="Garrido Oter R."/>
            <person name="Ver Loren van Themaat E."/>
            <person name="Dallerey J.-F."/>
            <person name="Damm U."/>
            <person name="Henrissat B."/>
            <person name="Lespinet O."/>
            <person name="Thon M."/>
            <person name="Kemen E."/>
            <person name="McHardy A.C."/>
            <person name="Schulze-Lefert P."/>
            <person name="O'Connell R.J."/>
        </authorList>
    </citation>
    <scope>NUCLEOTIDE SEQUENCE [LARGE SCALE GENOMIC DNA]</scope>
    <source>
        <strain evidence="2 3">MAFF 238704</strain>
    </source>
</reference>
<feature type="compositionally biased region" description="Basic and acidic residues" evidence="1">
    <location>
        <begin position="238"/>
        <end position="258"/>
    </location>
</feature>
<dbReference type="OrthoDB" id="10435118at2759"/>